<comment type="caution">
    <text evidence="2">The sequence shown here is derived from an EMBL/GenBank/DDBJ whole genome shotgun (WGS) entry which is preliminary data.</text>
</comment>
<gene>
    <name evidence="2" type="ORF">A2665_01795</name>
</gene>
<keyword evidence="1" id="KW-0472">Membrane</keyword>
<feature type="transmembrane region" description="Helical" evidence="1">
    <location>
        <begin position="62"/>
        <end position="79"/>
    </location>
</feature>
<sequence length="95" mass="10539">MRTPTNFSELVDILVDLIRTAVPVIAGLALLVFIWGLVKFIFRVGGDEKAVEDGKNLMKWGLIALFVMVSFAAILAFVYRDLGFNEPFGGTYLPE</sequence>
<proteinExistence type="predicted"/>
<keyword evidence="1" id="KW-1133">Transmembrane helix</keyword>
<feature type="transmembrane region" description="Helical" evidence="1">
    <location>
        <begin position="20"/>
        <end position="42"/>
    </location>
</feature>
<evidence type="ECO:0000313" key="2">
    <source>
        <dbReference type="EMBL" id="OHA91856.1"/>
    </source>
</evidence>
<dbReference type="InterPro" id="IPR043993">
    <property type="entry name" value="T4SS_pilin"/>
</dbReference>
<dbReference type="Proteomes" id="UP000177746">
    <property type="component" value="Unassembled WGS sequence"/>
</dbReference>
<keyword evidence="1" id="KW-0812">Transmembrane</keyword>
<organism evidence="2 3">
    <name type="scientific">Candidatus Zambryskibacteria bacterium RIFCSPHIGHO2_01_FULL_46_30</name>
    <dbReference type="NCBI Taxonomy" id="1802739"/>
    <lineage>
        <taxon>Bacteria</taxon>
        <taxon>Candidatus Zambryskiibacteriota</taxon>
    </lineage>
</organism>
<evidence type="ECO:0000313" key="3">
    <source>
        <dbReference type="Proteomes" id="UP000177746"/>
    </source>
</evidence>
<dbReference type="Pfam" id="PF18895">
    <property type="entry name" value="T4SS_pilin"/>
    <property type="match status" value="1"/>
</dbReference>
<name>A0A1G2T3J0_9BACT</name>
<accession>A0A1G2T3J0</accession>
<dbReference type="EMBL" id="MHVI01000009">
    <property type="protein sequence ID" value="OHA91856.1"/>
    <property type="molecule type" value="Genomic_DNA"/>
</dbReference>
<dbReference type="AlphaFoldDB" id="A0A1G2T3J0"/>
<evidence type="ECO:0000256" key="1">
    <source>
        <dbReference type="SAM" id="Phobius"/>
    </source>
</evidence>
<protein>
    <submittedName>
        <fullName evidence="2">Uncharacterized protein</fullName>
    </submittedName>
</protein>
<reference evidence="2 3" key="1">
    <citation type="journal article" date="2016" name="Nat. Commun.">
        <title>Thousands of microbial genomes shed light on interconnected biogeochemical processes in an aquifer system.</title>
        <authorList>
            <person name="Anantharaman K."/>
            <person name="Brown C.T."/>
            <person name="Hug L.A."/>
            <person name="Sharon I."/>
            <person name="Castelle C.J."/>
            <person name="Probst A.J."/>
            <person name="Thomas B.C."/>
            <person name="Singh A."/>
            <person name="Wilkins M.J."/>
            <person name="Karaoz U."/>
            <person name="Brodie E.L."/>
            <person name="Williams K.H."/>
            <person name="Hubbard S.S."/>
            <person name="Banfield J.F."/>
        </authorList>
    </citation>
    <scope>NUCLEOTIDE SEQUENCE [LARGE SCALE GENOMIC DNA]</scope>
</reference>